<keyword evidence="9" id="KW-1133">Transmembrane helix</keyword>
<evidence type="ECO:0000256" key="6">
    <source>
        <dbReference type="ARBA" id="ARBA00023002"/>
    </source>
</evidence>
<reference evidence="14" key="3">
    <citation type="submission" date="2016-11" db="EMBL/GenBank/DDBJ databases">
        <authorList>
            <person name="Varghese N."/>
            <person name="Submissions S."/>
        </authorList>
    </citation>
    <scope>NUCLEOTIDE SEQUENCE [LARGE SCALE GENOMIC DNA]</scope>
    <source>
        <strain evidence="14">DSM 27989</strain>
    </source>
</reference>
<evidence type="ECO:0000256" key="3">
    <source>
        <dbReference type="ARBA" id="ARBA00022630"/>
    </source>
</evidence>
<accession>A0A1M6X2X0</accession>
<proteinExistence type="inferred from homology"/>
<reference evidence="12" key="1">
    <citation type="journal article" date="2014" name="Int. J. Syst. Evol. Microbiol.">
        <title>Complete genome of a new Firmicutes species belonging to the dominant human colonic microbiota ('Ruminococcus bicirculans') reveals two chromosomes and a selective capacity to utilize plant glucans.</title>
        <authorList>
            <consortium name="NISC Comparative Sequencing Program"/>
            <person name="Wegmann U."/>
            <person name="Louis P."/>
            <person name="Goesmann A."/>
            <person name="Henrissat B."/>
            <person name="Duncan S.H."/>
            <person name="Flint H.J."/>
        </authorList>
    </citation>
    <scope>NUCLEOTIDE SEQUENCE</scope>
    <source>
        <strain evidence="12">CGMCC 1.12707</strain>
    </source>
</reference>
<dbReference type="Gene3D" id="3.50.50.100">
    <property type="match status" value="1"/>
</dbReference>
<evidence type="ECO:0000256" key="8">
    <source>
        <dbReference type="ARBA" id="ARBA00047599"/>
    </source>
</evidence>
<dbReference type="PRINTS" id="PR00411">
    <property type="entry name" value="PNDRDTASEI"/>
</dbReference>
<reference evidence="12" key="5">
    <citation type="submission" date="2024-05" db="EMBL/GenBank/DDBJ databases">
        <authorList>
            <person name="Sun Q."/>
            <person name="Zhou Y."/>
        </authorList>
    </citation>
    <scope>NUCLEOTIDE SEQUENCE</scope>
    <source>
        <strain evidence="12">CGMCC 1.12707</strain>
    </source>
</reference>
<evidence type="ECO:0000313" key="13">
    <source>
        <dbReference type="EMBL" id="SHL00199.1"/>
    </source>
</evidence>
<evidence type="ECO:0000256" key="2">
    <source>
        <dbReference type="ARBA" id="ARBA00012637"/>
    </source>
</evidence>
<feature type="domain" description="FAD/NAD(P)-binding" evidence="10">
    <location>
        <begin position="5"/>
        <end position="325"/>
    </location>
</feature>
<sequence>MEKKKIVILGAGFAGLKLARKLNNNPHFSITLIDRYNYHQFQPLFYQVATASINASDISFPIRKVFQNSKNVSVRLADVTGINREKNEVETTIGDFSYDYLVIATGCTTNFFGNKQIEELSFPMKSTNEALTLKNRLLTNFESAFSAESEEELEEIMNIVVVGGGPTGVELSGAIAQMKKFILPKDYPDLDFSKLNIYLIEGGPNLLGPMSDLAHKKSYEYLTGMGVNVWTDGRVINYDGKTISLDDGRTIKTRNLIWAAGVMGNVPEGTVKQEELQRGNRLKVDRTSKVLGSDNIYAIGDISSMETPKYPHGHPQLARVAGDQAEQLAKNFDKLGNGLSEDKLTLFEYKDPGSMATIGKRKAVVDLPKFSFSGRIAWFVWMFLHLMLILTVRNKLAIFLNWAHTYLTNDSSLRIIVRPTKKDFRFNLKQYRRFPLNRDKNTEE</sequence>
<dbReference type="PANTHER" id="PTHR43706">
    <property type="entry name" value="NADH DEHYDROGENASE"/>
    <property type="match status" value="1"/>
</dbReference>
<protein>
    <recommendedName>
        <fullName evidence="2">NADH:ubiquinone reductase (non-electrogenic)</fullName>
        <ecNumber evidence="2">1.6.5.9</ecNumber>
    </recommendedName>
</protein>
<comment type="catalytic activity">
    <reaction evidence="8">
        <text>a quinone + NADH + H(+) = a quinol + NAD(+)</text>
        <dbReference type="Rhea" id="RHEA:46160"/>
        <dbReference type="ChEBI" id="CHEBI:15378"/>
        <dbReference type="ChEBI" id="CHEBI:24646"/>
        <dbReference type="ChEBI" id="CHEBI:57540"/>
        <dbReference type="ChEBI" id="CHEBI:57945"/>
        <dbReference type="ChEBI" id="CHEBI:132124"/>
        <dbReference type="EC" id="1.6.5.9"/>
    </reaction>
</comment>
<dbReference type="PANTHER" id="PTHR43706:SF47">
    <property type="entry name" value="EXTERNAL NADH-UBIQUINONE OXIDOREDUCTASE 1, MITOCHONDRIAL-RELATED"/>
    <property type="match status" value="1"/>
</dbReference>
<reference evidence="15" key="4">
    <citation type="journal article" date="2019" name="Int. J. Syst. Evol. Microbiol.">
        <title>The Global Catalogue of Microorganisms (GCM) 10K type strain sequencing project: providing services to taxonomists for standard genome sequencing and annotation.</title>
        <authorList>
            <consortium name="The Broad Institute Genomics Platform"/>
            <consortium name="The Broad Institute Genome Sequencing Center for Infectious Disease"/>
            <person name="Wu L."/>
            <person name="Ma J."/>
        </authorList>
    </citation>
    <scope>NUCLEOTIDE SEQUENCE [LARGE SCALE GENOMIC DNA]</scope>
    <source>
        <strain evidence="15">CGMCC 1.12707</strain>
    </source>
</reference>
<name>A0A1M6X2X0_9FLAO</name>
<dbReference type="SUPFAM" id="SSF51905">
    <property type="entry name" value="FAD/NAD(P)-binding domain"/>
    <property type="match status" value="2"/>
</dbReference>
<comment type="similarity">
    <text evidence="1">Belongs to the NADH dehydrogenase family.</text>
</comment>
<dbReference type="STRING" id="1434701.SAMN05443634_10588"/>
<evidence type="ECO:0000256" key="5">
    <source>
        <dbReference type="ARBA" id="ARBA00022946"/>
    </source>
</evidence>
<evidence type="ECO:0000313" key="15">
    <source>
        <dbReference type="Proteomes" id="UP000650994"/>
    </source>
</evidence>
<evidence type="ECO:0000313" key="12">
    <source>
        <dbReference type="EMBL" id="GGE98326.1"/>
    </source>
</evidence>
<feature type="domain" description="External alternative NADH-ubiquinone oxidoreductase-like C-terminal" evidence="11">
    <location>
        <begin position="353"/>
        <end position="408"/>
    </location>
</feature>
<gene>
    <name evidence="12" type="primary">ndh</name>
    <name evidence="12" type="ORF">GCM10010984_14890</name>
    <name evidence="13" type="ORF">SAMN05443634_10588</name>
</gene>
<keyword evidence="5" id="KW-0809">Transit peptide</keyword>
<keyword evidence="9" id="KW-0472">Membrane</keyword>
<evidence type="ECO:0000256" key="7">
    <source>
        <dbReference type="ARBA" id="ARBA00023027"/>
    </source>
</evidence>
<dbReference type="PRINTS" id="PR00368">
    <property type="entry name" value="FADPNR"/>
</dbReference>
<keyword evidence="9" id="KW-0812">Transmembrane</keyword>
<dbReference type="EC" id="1.6.5.9" evidence="2"/>
<dbReference type="InterPro" id="IPR036188">
    <property type="entry name" value="FAD/NAD-bd_sf"/>
</dbReference>
<organism evidence="13 14">
    <name type="scientific">Chishuiella changwenlii</name>
    <dbReference type="NCBI Taxonomy" id="1434701"/>
    <lineage>
        <taxon>Bacteria</taxon>
        <taxon>Pseudomonadati</taxon>
        <taxon>Bacteroidota</taxon>
        <taxon>Flavobacteriia</taxon>
        <taxon>Flavobacteriales</taxon>
        <taxon>Weeksellaceae</taxon>
        <taxon>Chishuiella</taxon>
    </lineage>
</organism>
<dbReference type="Proteomes" id="UP000184120">
    <property type="component" value="Unassembled WGS sequence"/>
</dbReference>
<dbReference type="RefSeq" id="WP_072931044.1">
    <property type="nucleotide sequence ID" value="NZ_BMFL01000009.1"/>
</dbReference>
<feature type="transmembrane region" description="Helical" evidence="9">
    <location>
        <begin position="376"/>
        <end position="392"/>
    </location>
</feature>
<keyword evidence="3" id="KW-0285">Flavoprotein</keyword>
<evidence type="ECO:0000256" key="9">
    <source>
        <dbReference type="SAM" id="Phobius"/>
    </source>
</evidence>
<dbReference type="Proteomes" id="UP000650994">
    <property type="component" value="Unassembled WGS sequence"/>
</dbReference>
<dbReference type="EMBL" id="FRBH01000005">
    <property type="protein sequence ID" value="SHL00199.1"/>
    <property type="molecule type" value="Genomic_DNA"/>
</dbReference>
<dbReference type="AlphaFoldDB" id="A0A1M6X2X0"/>
<dbReference type="GO" id="GO:0050136">
    <property type="term" value="F:NADH dehydrogenase (quinone) (non-electrogenic) activity"/>
    <property type="evidence" value="ECO:0007669"/>
    <property type="project" value="UniProtKB-EC"/>
</dbReference>
<evidence type="ECO:0000259" key="10">
    <source>
        <dbReference type="Pfam" id="PF07992"/>
    </source>
</evidence>
<dbReference type="InterPro" id="IPR054585">
    <property type="entry name" value="NDH2-like_C"/>
</dbReference>
<dbReference type="InterPro" id="IPR023753">
    <property type="entry name" value="FAD/NAD-binding_dom"/>
</dbReference>
<keyword evidence="15" id="KW-1185">Reference proteome</keyword>
<keyword evidence="6" id="KW-0560">Oxidoreductase</keyword>
<reference evidence="13" key="2">
    <citation type="submission" date="2016-11" db="EMBL/GenBank/DDBJ databases">
        <authorList>
            <person name="Jaros S."/>
            <person name="Januszkiewicz K."/>
            <person name="Wedrychowicz H."/>
        </authorList>
    </citation>
    <scope>NUCLEOTIDE SEQUENCE [LARGE SCALE GENOMIC DNA]</scope>
    <source>
        <strain evidence="13">DSM 27989</strain>
    </source>
</reference>
<dbReference type="InterPro" id="IPR045024">
    <property type="entry name" value="NDH-2"/>
</dbReference>
<keyword evidence="7" id="KW-0520">NAD</keyword>
<evidence type="ECO:0000259" key="11">
    <source>
        <dbReference type="Pfam" id="PF22366"/>
    </source>
</evidence>
<evidence type="ECO:0000256" key="4">
    <source>
        <dbReference type="ARBA" id="ARBA00022827"/>
    </source>
</evidence>
<evidence type="ECO:0000313" key="14">
    <source>
        <dbReference type="Proteomes" id="UP000184120"/>
    </source>
</evidence>
<dbReference type="EMBL" id="BMFL01000009">
    <property type="protein sequence ID" value="GGE98326.1"/>
    <property type="molecule type" value="Genomic_DNA"/>
</dbReference>
<keyword evidence="4" id="KW-0274">FAD</keyword>
<dbReference type="Pfam" id="PF07992">
    <property type="entry name" value="Pyr_redox_2"/>
    <property type="match status" value="1"/>
</dbReference>
<evidence type="ECO:0000256" key="1">
    <source>
        <dbReference type="ARBA" id="ARBA00005272"/>
    </source>
</evidence>
<dbReference type="Pfam" id="PF22366">
    <property type="entry name" value="NDH2_C"/>
    <property type="match status" value="1"/>
</dbReference>